<reference evidence="8" key="1">
    <citation type="submission" date="2021-12" db="EMBL/GenBank/DDBJ databases">
        <title>Prjna785345.</title>
        <authorList>
            <person name="Rujirawat T."/>
            <person name="Krajaejun T."/>
        </authorList>
    </citation>
    <scope>NUCLEOTIDE SEQUENCE</scope>
    <source>
        <strain evidence="8">Pi057C3</strain>
    </source>
</reference>
<dbReference type="Pfam" id="PF04193">
    <property type="entry name" value="PQ-loop"/>
    <property type="match status" value="1"/>
</dbReference>
<accession>A0AAD5Q958</accession>
<feature type="transmembrane region" description="Helical" evidence="6">
    <location>
        <begin position="66"/>
        <end position="83"/>
    </location>
</feature>
<evidence type="ECO:0000256" key="4">
    <source>
        <dbReference type="ARBA" id="ARBA00023136"/>
    </source>
</evidence>
<protein>
    <recommendedName>
        <fullName evidence="7">WRKY19-like zinc finger domain-containing protein</fullName>
    </recommendedName>
</protein>
<feature type="transmembrane region" description="Helical" evidence="6">
    <location>
        <begin position="39"/>
        <end position="60"/>
    </location>
</feature>
<feature type="domain" description="WRKY19-like zinc finger" evidence="7">
    <location>
        <begin position="145"/>
        <end position="168"/>
    </location>
</feature>
<comment type="subcellular location">
    <subcellularLocation>
        <location evidence="1">Membrane</location>
        <topology evidence="1">Multi-pass membrane protein</topology>
    </subcellularLocation>
</comment>
<evidence type="ECO:0000313" key="8">
    <source>
        <dbReference type="EMBL" id="KAJ0401383.1"/>
    </source>
</evidence>
<feature type="compositionally biased region" description="Low complexity" evidence="5">
    <location>
        <begin position="266"/>
        <end position="286"/>
    </location>
</feature>
<evidence type="ECO:0000313" key="9">
    <source>
        <dbReference type="Proteomes" id="UP001209570"/>
    </source>
</evidence>
<dbReference type="PANTHER" id="PTHR31827">
    <property type="entry name" value="EMB|CAB89363.1"/>
    <property type="match status" value="1"/>
</dbReference>
<keyword evidence="2 6" id="KW-0812">Transmembrane</keyword>
<name>A0AAD5Q958_PYTIN</name>
<keyword evidence="3 6" id="KW-1133">Transmembrane helix</keyword>
<dbReference type="Gene3D" id="1.20.1280.290">
    <property type="match status" value="1"/>
</dbReference>
<evidence type="ECO:0000256" key="1">
    <source>
        <dbReference type="ARBA" id="ARBA00004141"/>
    </source>
</evidence>
<proteinExistence type="predicted"/>
<gene>
    <name evidence="8" type="ORF">P43SY_001321</name>
</gene>
<keyword evidence="4 6" id="KW-0472">Membrane</keyword>
<dbReference type="EMBL" id="JAKCXM010000130">
    <property type="protein sequence ID" value="KAJ0401383.1"/>
    <property type="molecule type" value="Genomic_DNA"/>
</dbReference>
<feature type="region of interest" description="Disordered" evidence="5">
    <location>
        <begin position="251"/>
        <end position="286"/>
    </location>
</feature>
<dbReference type="InterPro" id="IPR056866">
    <property type="entry name" value="Znf_WRKY19"/>
</dbReference>
<dbReference type="AlphaFoldDB" id="A0AAD5Q958"/>
<feature type="transmembrane region" description="Helical" evidence="6">
    <location>
        <begin position="6"/>
        <end position="27"/>
    </location>
</feature>
<dbReference type="GO" id="GO:0016020">
    <property type="term" value="C:membrane"/>
    <property type="evidence" value="ECO:0007669"/>
    <property type="project" value="UniProtKB-SubCell"/>
</dbReference>
<dbReference type="InterPro" id="IPR006603">
    <property type="entry name" value="PQ-loop_rpt"/>
</dbReference>
<organism evidence="8 9">
    <name type="scientific">Pythium insidiosum</name>
    <name type="common">Pythiosis disease agent</name>
    <dbReference type="NCBI Taxonomy" id="114742"/>
    <lineage>
        <taxon>Eukaryota</taxon>
        <taxon>Sar</taxon>
        <taxon>Stramenopiles</taxon>
        <taxon>Oomycota</taxon>
        <taxon>Peronosporomycetes</taxon>
        <taxon>Pythiales</taxon>
        <taxon>Pythiaceae</taxon>
        <taxon>Pythium</taxon>
    </lineage>
</organism>
<evidence type="ECO:0000256" key="2">
    <source>
        <dbReference type="ARBA" id="ARBA00022692"/>
    </source>
</evidence>
<evidence type="ECO:0000256" key="6">
    <source>
        <dbReference type="SAM" id="Phobius"/>
    </source>
</evidence>
<dbReference type="PANTHER" id="PTHR31827:SF1">
    <property type="entry name" value="EMB|CAB89363.1"/>
    <property type="match status" value="1"/>
</dbReference>
<evidence type="ECO:0000256" key="5">
    <source>
        <dbReference type="SAM" id="MobiDB-lite"/>
    </source>
</evidence>
<evidence type="ECO:0000259" key="7">
    <source>
        <dbReference type="Pfam" id="PF24906"/>
    </source>
</evidence>
<sequence length="372" mass="39637">MVNHDAILDVLGLIGSFVISAALVPQIQKVYRTKSANDFSYSFMCLYVGGLTLVTIYGAGKSLWPIWIPVSIELVGAVILLSLKIMFDRQKTTDDVEDQRQQLKDEHYARSRGLCKAHGGGKRCKVEGCNLSDQGGGHCIRHGGGKRCEMEGCPKSAQSRRFCKAHGGGARCKVEGCGKTSQGGGLCHKDADGRMQPLRQQSLPTAAMVDNIECERGASALSFKIRAATEPKVSRSKPAIDPVSLWMKIQEQRHKGDRSAANVHHAAPSSSTTDKTASTSSASTAAKDGVDPVALLMTIQQHEVKRESKAPSPVVDGVPQPEAEVEAAVDARCRIGGCQNAVVAHDPSGLCAEHRAQLMVAASLLGMQAAAN</sequence>
<keyword evidence="9" id="KW-1185">Reference proteome</keyword>
<comment type="caution">
    <text evidence="8">The sequence shown here is derived from an EMBL/GenBank/DDBJ whole genome shotgun (WGS) entry which is preliminary data.</text>
</comment>
<evidence type="ECO:0000256" key="3">
    <source>
        <dbReference type="ARBA" id="ARBA00022989"/>
    </source>
</evidence>
<feature type="domain" description="WRKY19-like zinc finger" evidence="7">
    <location>
        <begin position="121"/>
        <end position="144"/>
    </location>
</feature>
<dbReference type="Pfam" id="PF24906">
    <property type="entry name" value="Zf_WRKY19"/>
    <property type="match status" value="2"/>
</dbReference>
<dbReference type="Proteomes" id="UP001209570">
    <property type="component" value="Unassembled WGS sequence"/>
</dbReference>